<feature type="chain" id="PRO_5011784225" description="Extracellular solute-binding protein, family 3" evidence="1">
    <location>
        <begin position="26"/>
        <end position="233"/>
    </location>
</feature>
<protein>
    <recommendedName>
        <fullName evidence="4">Extracellular solute-binding protein, family 3</fullName>
    </recommendedName>
</protein>
<gene>
    <name evidence="2" type="ORF">SAMN02745724_00227</name>
</gene>
<reference evidence="2 3" key="1">
    <citation type="submission" date="2016-10" db="EMBL/GenBank/DDBJ databases">
        <authorList>
            <person name="de Groot N.N."/>
        </authorList>
    </citation>
    <scope>NUCLEOTIDE SEQUENCE [LARGE SCALE GENOMIC DNA]</scope>
    <source>
        <strain evidence="2 3">DSM 6059</strain>
    </source>
</reference>
<dbReference type="RefSeq" id="WP_091978990.1">
    <property type="nucleotide sequence ID" value="NZ_FOLO01000001.1"/>
</dbReference>
<sequence length="233" mass="26669">MSILKSFNFKVLLLLCILNSSTSFGAEDDLKTVNIPITSDLDILSIYKAIILEAYNRLDYRVIFHQMAPGRALLEIEAGHVDALLVKVANKKDEKNKSIIKVPILLAQGYLMLYCQKELLCNQSVFDNKKNVIGTVSGVTFSSHLLKNKRASRYQVKNGFKLAKMFEKGRLNYIISLDEAEFGNYVFIDKSKYLSVQLNEIKVYHYVHEKLAFLVPKLTVELRRIMLKRKASK</sequence>
<keyword evidence="3" id="KW-1185">Reference proteome</keyword>
<keyword evidence="1" id="KW-0732">Signal</keyword>
<dbReference type="EMBL" id="FOLO01000001">
    <property type="protein sequence ID" value="SFB82342.1"/>
    <property type="molecule type" value="Genomic_DNA"/>
</dbReference>
<evidence type="ECO:0000313" key="3">
    <source>
        <dbReference type="Proteomes" id="UP000198862"/>
    </source>
</evidence>
<organism evidence="2 3">
    <name type="scientific">Pseudoalteromonas denitrificans DSM 6059</name>
    <dbReference type="NCBI Taxonomy" id="1123010"/>
    <lineage>
        <taxon>Bacteria</taxon>
        <taxon>Pseudomonadati</taxon>
        <taxon>Pseudomonadota</taxon>
        <taxon>Gammaproteobacteria</taxon>
        <taxon>Alteromonadales</taxon>
        <taxon>Pseudoalteromonadaceae</taxon>
        <taxon>Pseudoalteromonas</taxon>
    </lineage>
</organism>
<proteinExistence type="predicted"/>
<feature type="signal peptide" evidence="1">
    <location>
        <begin position="1"/>
        <end position="25"/>
    </location>
</feature>
<dbReference type="OrthoDB" id="6336514at2"/>
<dbReference type="AlphaFoldDB" id="A0A1I1E6R3"/>
<dbReference type="Proteomes" id="UP000198862">
    <property type="component" value="Unassembled WGS sequence"/>
</dbReference>
<name>A0A1I1E6R3_9GAMM</name>
<dbReference type="SUPFAM" id="SSF53850">
    <property type="entry name" value="Periplasmic binding protein-like II"/>
    <property type="match status" value="1"/>
</dbReference>
<evidence type="ECO:0000313" key="2">
    <source>
        <dbReference type="EMBL" id="SFB82342.1"/>
    </source>
</evidence>
<accession>A0A1I1E6R3</accession>
<evidence type="ECO:0008006" key="4">
    <source>
        <dbReference type="Google" id="ProtNLM"/>
    </source>
</evidence>
<dbReference type="STRING" id="1123010.SAMN02745724_00227"/>
<evidence type="ECO:0000256" key="1">
    <source>
        <dbReference type="SAM" id="SignalP"/>
    </source>
</evidence>